<gene>
    <name evidence="2" type="ORF">niasHS_008025</name>
</gene>
<sequence>MLSTLLRRHFALPTFVRDKFSTMNVVGMVLNWIKVKACLRANATISGRSSVDVVVFGSTNAIAEHQNADSVIECATKNALNSCHCRAPFPHNRHDHNLTTCTKHYEDGLTPFEQIPELRGCFIKGGEADDKFAQLQAQLNAAENCRDLAVKREAEEHLMKMEEGDNCKPNGIQRRRRRAGGSGAATYFHIFRGEGQLATKTAARSDYGPKGRGDRFPDKKHAEAGECCVFEMSKYYRI</sequence>
<proteinExistence type="predicted"/>
<dbReference type="EMBL" id="JBICCN010000210">
    <property type="protein sequence ID" value="KAL3086311.1"/>
    <property type="molecule type" value="Genomic_DNA"/>
</dbReference>
<keyword evidence="3" id="KW-1185">Reference proteome</keyword>
<evidence type="ECO:0000313" key="2">
    <source>
        <dbReference type="EMBL" id="KAL3086311.1"/>
    </source>
</evidence>
<comment type="caution">
    <text evidence="2">The sequence shown here is derived from an EMBL/GenBank/DDBJ whole genome shotgun (WGS) entry which is preliminary data.</text>
</comment>
<dbReference type="AlphaFoldDB" id="A0ABD2J3R3"/>
<feature type="compositionally biased region" description="Basic and acidic residues" evidence="1">
    <location>
        <begin position="207"/>
        <end position="218"/>
    </location>
</feature>
<evidence type="ECO:0000313" key="3">
    <source>
        <dbReference type="Proteomes" id="UP001620645"/>
    </source>
</evidence>
<accession>A0ABD2J3R3</accession>
<feature type="region of interest" description="Disordered" evidence="1">
    <location>
        <begin position="199"/>
        <end position="218"/>
    </location>
</feature>
<dbReference type="Proteomes" id="UP001620645">
    <property type="component" value="Unassembled WGS sequence"/>
</dbReference>
<protein>
    <submittedName>
        <fullName evidence="2">Uncharacterized protein</fullName>
    </submittedName>
</protein>
<evidence type="ECO:0000256" key="1">
    <source>
        <dbReference type="SAM" id="MobiDB-lite"/>
    </source>
</evidence>
<reference evidence="2 3" key="1">
    <citation type="submission" date="2024-10" db="EMBL/GenBank/DDBJ databases">
        <authorList>
            <person name="Kim D."/>
        </authorList>
    </citation>
    <scope>NUCLEOTIDE SEQUENCE [LARGE SCALE GENOMIC DNA]</scope>
    <source>
        <strain evidence="2">Taebaek</strain>
    </source>
</reference>
<name>A0ABD2J3R3_HETSC</name>
<organism evidence="2 3">
    <name type="scientific">Heterodera schachtii</name>
    <name type="common">Sugarbeet cyst nematode worm</name>
    <name type="synonym">Tylenchus schachtii</name>
    <dbReference type="NCBI Taxonomy" id="97005"/>
    <lineage>
        <taxon>Eukaryota</taxon>
        <taxon>Metazoa</taxon>
        <taxon>Ecdysozoa</taxon>
        <taxon>Nematoda</taxon>
        <taxon>Chromadorea</taxon>
        <taxon>Rhabditida</taxon>
        <taxon>Tylenchina</taxon>
        <taxon>Tylenchomorpha</taxon>
        <taxon>Tylenchoidea</taxon>
        <taxon>Heteroderidae</taxon>
        <taxon>Heteroderinae</taxon>
        <taxon>Heterodera</taxon>
    </lineage>
</organism>